<dbReference type="Proteomes" id="UP000801492">
    <property type="component" value="Unassembled WGS sequence"/>
</dbReference>
<name>A0A8K0CRF9_IGNLU</name>
<organism evidence="3 4">
    <name type="scientific">Ignelater luminosus</name>
    <name type="common">Cucubano</name>
    <name type="synonym">Pyrophorus luminosus</name>
    <dbReference type="NCBI Taxonomy" id="2038154"/>
    <lineage>
        <taxon>Eukaryota</taxon>
        <taxon>Metazoa</taxon>
        <taxon>Ecdysozoa</taxon>
        <taxon>Arthropoda</taxon>
        <taxon>Hexapoda</taxon>
        <taxon>Insecta</taxon>
        <taxon>Pterygota</taxon>
        <taxon>Neoptera</taxon>
        <taxon>Endopterygota</taxon>
        <taxon>Coleoptera</taxon>
        <taxon>Polyphaga</taxon>
        <taxon>Elateriformia</taxon>
        <taxon>Elateroidea</taxon>
        <taxon>Elateridae</taxon>
        <taxon>Agrypninae</taxon>
        <taxon>Pyrophorini</taxon>
        <taxon>Ignelater</taxon>
    </lineage>
</organism>
<feature type="compositionally biased region" description="Basic and acidic residues" evidence="1">
    <location>
        <begin position="134"/>
        <end position="149"/>
    </location>
</feature>
<evidence type="ECO:0000259" key="2">
    <source>
        <dbReference type="Pfam" id="PF03184"/>
    </source>
</evidence>
<accession>A0A8K0CRF9</accession>
<evidence type="ECO:0000313" key="3">
    <source>
        <dbReference type="EMBL" id="KAF2892254.1"/>
    </source>
</evidence>
<keyword evidence="4" id="KW-1185">Reference proteome</keyword>
<dbReference type="EMBL" id="VTPC01008844">
    <property type="protein sequence ID" value="KAF2892254.1"/>
    <property type="molecule type" value="Genomic_DNA"/>
</dbReference>
<sequence>MVKTIQEAASLARCTSFNKTTANGSGWMNEETFVMFVHHFIKYSLQSPDNPVLLLLDNHSSHLSVEAIDLPTQERFTNTNDQRIQENTSSVPHPQEGISMQFSPEALRPLPKTSNRKPNSKERQRRTTAILMNTDEKIHLEEEKQNVNEKKKRKAVKRNFVGKKKTAREDKRK</sequence>
<feature type="compositionally biased region" description="Polar residues" evidence="1">
    <location>
        <begin position="77"/>
        <end position="102"/>
    </location>
</feature>
<feature type="compositionally biased region" description="Basic residues" evidence="1">
    <location>
        <begin position="150"/>
        <end position="166"/>
    </location>
</feature>
<dbReference type="GO" id="GO:0003676">
    <property type="term" value="F:nucleic acid binding"/>
    <property type="evidence" value="ECO:0007669"/>
    <property type="project" value="InterPro"/>
</dbReference>
<feature type="domain" description="DDE-1" evidence="2">
    <location>
        <begin position="21"/>
        <end position="98"/>
    </location>
</feature>
<dbReference type="Pfam" id="PF03184">
    <property type="entry name" value="DDE_1"/>
    <property type="match status" value="1"/>
</dbReference>
<reference evidence="3" key="1">
    <citation type="submission" date="2019-08" db="EMBL/GenBank/DDBJ databases">
        <title>The genome of the North American firefly Photinus pyralis.</title>
        <authorList>
            <consortium name="Photinus pyralis genome working group"/>
            <person name="Fallon T.R."/>
            <person name="Sander Lower S.E."/>
            <person name="Weng J.-K."/>
        </authorList>
    </citation>
    <scope>NUCLEOTIDE SEQUENCE</scope>
    <source>
        <strain evidence="3">TRF0915ILg1</strain>
        <tissue evidence="3">Whole body</tissue>
    </source>
</reference>
<evidence type="ECO:0000256" key="1">
    <source>
        <dbReference type="SAM" id="MobiDB-lite"/>
    </source>
</evidence>
<feature type="region of interest" description="Disordered" evidence="1">
    <location>
        <begin position="77"/>
        <end position="173"/>
    </location>
</feature>
<proteinExistence type="predicted"/>
<comment type="caution">
    <text evidence="3">The sequence shown here is derived from an EMBL/GenBank/DDBJ whole genome shotgun (WGS) entry which is preliminary data.</text>
</comment>
<evidence type="ECO:0000313" key="4">
    <source>
        <dbReference type="Proteomes" id="UP000801492"/>
    </source>
</evidence>
<protein>
    <recommendedName>
        <fullName evidence="2">DDE-1 domain-containing protein</fullName>
    </recommendedName>
</protein>
<gene>
    <name evidence="3" type="ORF">ILUMI_13919</name>
</gene>
<dbReference type="InterPro" id="IPR004875">
    <property type="entry name" value="DDE_SF_endonuclease_dom"/>
</dbReference>
<dbReference type="AlphaFoldDB" id="A0A8K0CRF9"/>